<keyword evidence="1" id="KW-1133">Transmembrane helix</keyword>
<reference evidence="3 4" key="1">
    <citation type="submission" date="2024-09" db="EMBL/GenBank/DDBJ databases">
        <authorList>
            <person name="Sun Q."/>
            <person name="Mori K."/>
        </authorList>
    </citation>
    <scope>NUCLEOTIDE SEQUENCE [LARGE SCALE GENOMIC DNA]</scope>
    <source>
        <strain evidence="3 4">CECT 8726</strain>
    </source>
</reference>
<proteinExistence type="predicted"/>
<feature type="transmembrane region" description="Helical" evidence="1">
    <location>
        <begin position="142"/>
        <end position="162"/>
    </location>
</feature>
<keyword evidence="3" id="KW-0378">Hydrolase</keyword>
<dbReference type="Proteomes" id="UP001589683">
    <property type="component" value="Unassembled WGS sequence"/>
</dbReference>
<dbReference type="RefSeq" id="WP_213887558.1">
    <property type="nucleotide sequence ID" value="NZ_JAGFNU010000001.1"/>
</dbReference>
<evidence type="ECO:0000256" key="1">
    <source>
        <dbReference type="SAM" id="Phobius"/>
    </source>
</evidence>
<keyword evidence="1" id="KW-0472">Membrane</keyword>
<feature type="transmembrane region" description="Helical" evidence="1">
    <location>
        <begin position="61"/>
        <end position="82"/>
    </location>
</feature>
<feature type="transmembrane region" description="Helical" evidence="1">
    <location>
        <begin position="102"/>
        <end position="121"/>
    </location>
</feature>
<dbReference type="GO" id="GO:0004190">
    <property type="term" value="F:aspartic-type endopeptidase activity"/>
    <property type="evidence" value="ECO:0007669"/>
    <property type="project" value="UniProtKB-EC"/>
</dbReference>
<dbReference type="Pfam" id="PF01478">
    <property type="entry name" value="Peptidase_A24"/>
    <property type="match status" value="1"/>
</dbReference>
<evidence type="ECO:0000259" key="2">
    <source>
        <dbReference type="Pfam" id="PF01478"/>
    </source>
</evidence>
<keyword evidence="4" id="KW-1185">Reference proteome</keyword>
<feature type="domain" description="Prepilin type IV endopeptidase peptidase" evidence="2">
    <location>
        <begin position="14"/>
        <end position="115"/>
    </location>
</feature>
<dbReference type="Gene3D" id="1.20.120.1220">
    <property type="match status" value="1"/>
</dbReference>
<gene>
    <name evidence="3" type="ORF">ACFFUT_01960</name>
</gene>
<dbReference type="EC" id="3.4.23.43" evidence="3"/>
<dbReference type="InterPro" id="IPR000045">
    <property type="entry name" value="Prepilin_IV_endopep_pep"/>
</dbReference>
<protein>
    <submittedName>
        <fullName evidence="3">Prepilin peptidase</fullName>
        <ecNumber evidence="3">3.4.23.43</ecNumber>
    </submittedName>
</protein>
<keyword evidence="1" id="KW-0812">Transmembrane</keyword>
<organism evidence="3 4">
    <name type="scientific">Pseudohalocynthiibacter aestuariivivens</name>
    <dbReference type="NCBI Taxonomy" id="1591409"/>
    <lineage>
        <taxon>Bacteria</taxon>
        <taxon>Pseudomonadati</taxon>
        <taxon>Pseudomonadota</taxon>
        <taxon>Alphaproteobacteria</taxon>
        <taxon>Rhodobacterales</taxon>
        <taxon>Paracoccaceae</taxon>
        <taxon>Pseudohalocynthiibacter</taxon>
    </lineage>
</organism>
<evidence type="ECO:0000313" key="3">
    <source>
        <dbReference type="EMBL" id="MFB9230548.1"/>
    </source>
</evidence>
<name>A0ABV5JAU2_9RHOB</name>
<feature type="transmembrane region" description="Helical" evidence="1">
    <location>
        <begin position="32"/>
        <end position="54"/>
    </location>
</feature>
<accession>A0ABV5JAU2</accession>
<sequence length="164" mass="17851">MYISASSALWFLLFAAPICIWAASSDMKTMKIPNKAVLALIFVFAVVGLIALPLSEYPWRYVHLLVILAFGFVLNMVGAIGAGDAKFAAAMAPFVARGDAMLMIYFFAAVLLAAFATHRLFRSVPALRNLTPNWESWENEKFPMGLALGGALIFYLSAGVFYGA</sequence>
<comment type="caution">
    <text evidence="3">The sequence shown here is derived from an EMBL/GenBank/DDBJ whole genome shotgun (WGS) entry which is preliminary data.</text>
</comment>
<dbReference type="EMBL" id="JBHMEA010000007">
    <property type="protein sequence ID" value="MFB9230548.1"/>
    <property type="molecule type" value="Genomic_DNA"/>
</dbReference>
<evidence type="ECO:0000313" key="4">
    <source>
        <dbReference type="Proteomes" id="UP001589683"/>
    </source>
</evidence>